<sequence length="141" mass="15215">MGTELAFLVPIFLVPLNSPAPAYSTYVSVHTPNQRGWAAIWARIIEQTTHHLKSEMALPGGSHGGLLVGPPRHPPAWPTGGNRNWCPVSQTVPAAPFSPRSAWRLHPLTTATLEMHSHFCCFCSGRCSSTCAGGPFPLVHL</sequence>
<evidence type="ECO:0000313" key="2">
    <source>
        <dbReference type="EMBL" id="KAK3362126.1"/>
    </source>
</evidence>
<proteinExistence type="predicted"/>
<dbReference type="AlphaFoldDB" id="A0AAE0JVU5"/>
<keyword evidence="3" id="KW-1185">Reference proteome</keyword>
<name>A0AAE0JVU5_9PEZI</name>
<reference evidence="2" key="1">
    <citation type="journal article" date="2023" name="Mol. Phylogenet. Evol.">
        <title>Genome-scale phylogeny and comparative genomics of the fungal order Sordariales.</title>
        <authorList>
            <person name="Hensen N."/>
            <person name="Bonometti L."/>
            <person name="Westerberg I."/>
            <person name="Brannstrom I.O."/>
            <person name="Guillou S."/>
            <person name="Cros-Aarteil S."/>
            <person name="Calhoun S."/>
            <person name="Haridas S."/>
            <person name="Kuo A."/>
            <person name="Mondo S."/>
            <person name="Pangilinan J."/>
            <person name="Riley R."/>
            <person name="LaButti K."/>
            <person name="Andreopoulos B."/>
            <person name="Lipzen A."/>
            <person name="Chen C."/>
            <person name="Yan M."/>
            <person name="Daum C."/>
            <person name="Ng V."/>
            <person name="Clum A."/>
            <person name="Steindorff A."/>
            <person name="Ohm R.A."/>
            <person name="Martin F."/>
            <person name="Silar P."/>
            <person name="Natvig D.O."/>
            <person name="Lalanne C."/>
            <person name="Gautier V."/>
            <person name="Ament-Velasquez S.L."/>
            <person name="Kruys A."/>
            <person name="Hutchinson M.I."/>
            <person name="Powell A.J."/>
            <person name="Barry K."/>
            <person name="Miller A.N."/>
            <person name="Grigoriev I.V."/>
            <person name="Debuchy R."/>
            <person name="Gladieux P."/>
            <person name="Hiltunen Thoren M."/>
            <person name="Johannesson H."/>
        </authorList>
    </citation>
    <scope>NUCLEOTIDE SEQUENCE</scope>
    <source>
        <strain evidence="2">CBS 958.72</strain>
    </source>
</reference>
<evidence type="ECO:0008006" key="4">
    <source>
        <dbReference type="Google" id="ProtNLM"/>
    </source>
</evidence>
<evidence type="ECO:0000313" key="3">
    <source>
        <dbReference type="Proteomes" id="UP001287356"/>
    </source>
</evidence>
<keyword evidence="1" id="KW-0732">Signal</keyword>
<dbReference type="EMBL" id="JAULSN010000010">
    <property type="protein sequence ID" value="KAK3362126.1"/>
    <property type="molecule type" value="Genomic_DNA"/>
</dbReference>
<comment type="caution">
    <text evidence="2">The sequence shown here is derived from an EMBL/GenBank/DDBJ whole genome shotgun (WGS) entry which is preliminary data.</text>
</comment>
<evidence type="ECO:0000256" key="1">
    <source>
        <dbReference type="SAM" id="SignalP"/>
    </source>
</evidence>
<gene>
    <name evidence="2" type="ORF">B0T24DRAFT_105684</name>
</gene>
<feature type="signal peptide" evidence="1">
    <location>
        <begin position="1"/>
        <end position="24"/>
    </location>
</feature>
<reference evidence="2" key="2">
    <citation type="submission" date="2023-06" db="EMBL/GenBank/DDBJ databases">
        <authorList>
            <consortium name="Lawrence Berkeley National Laboratory"/>
            <person name="Haridas S."/>
            <person name="Hensen N."/>
            <person name="Bonometti L."/>
            <person name="Westerberg I."/>
            <person name="Brannstrom I.O."/>
            <person name="Guillou S."/>
            <person name="Cros-Aarteil S."/>
            <person name="Calhoun S."/>
            <person name="Kuo A."/>
            <person name="Mondo S."/>
            <person name="Pangilinan J."/>
            <person name="Riley R."/>
            <person name="Labutti K."/>
            <person name="Andreopoulos B."/>
            <person name="Lipzen A."/>
            <person name="Chen C."/>
            <person name="Yanf M."/>
            <person name="Daum C."/>
            <person name="Ng V."/>
            <person name="Clum A."/>
            <person name="Steindorff A."/>
            <person name="Ohm R."/>
            <person name="Martin F."/>
            <person name="Silar P."/>
            <person name="Natvig D."/>
            <person name="Lalanne C."/>
            <person name="Gautier V."/>
            <person name="Ament-Velasquez S.L."/>
            <person name="Kruys A."/>
            <person name="Hutchinson M.I."/>
            <person name="Powell A.J."/>
            <person name="Barry K."/>
            <person name="Miller A.N."/>
            <person name="Grigoriev I.V."/>
            <person name="Debuchy R."/>
            <person name="Gladieux P."/>
            <person name="Thoren M.H."/>
            <person name="Johannesson H."/>
        </authorList>
    </citation>
    <scope>NUCLEOTIDE SEQUENCE</scope>
    <source>
        <strain evidence="2">CBS 958.72</strain>
    </source>
</reference>
<protein>
    <recommendedName>
        <fullName evidence="4">Secreted protein</fullName>
    </recommendedName>
</protein>
<feature type="chain" id="PRO_5042204119" description="Secreted protein" evidence="1">
    <location>
        <begin position="25"/>
        <end position="141"/>
    </location>
</feature>
<dbReference type="Proteomes" id="UP001287356">
    <property type="component" value="Unassembled WGS sequence"/>
</dbReference>
<accession>A0AAE0JVU5</accession>
<organism evidence="2 3">
    <name type="scientific">Lasiosphaeria ovina</name>
    <dbReference type="NCBI Taxonomy" id="92902"/>
    <lineage>
        <taxon>Eukaryota</taxon>
        <taxon>Fungi</taxon>
        <taxon>Dikarya</taxon>
        <taxon>Ascomycota</taxon>
        <taxon>Pezizomycotina</taxon>
        <taxon>Sordariomycetes</taxon>
        <taxon>Sordariomycetidae</taxon>
        <taxon>Sordariales</taxon>
        <taxon>Lasiosphaeriaceae</taxon>
        <taxon>Lasiosphaeria</taxon>
    </lineage>
</organism>